<feature type="compositionally biased region" description="Basic residues" evidence="1">
    <location>
        <begin position="329"/>
        <end position="349"/>
    </location>
</feature>
<sequence>MSRLEQSIASGVTVYGRFPQTLLDLLSDRVREIIDSSVEMNAMIKTCANAFGLYTRTKAKPSIESIKQVKDLPREGLHPIFKNVLSGNELTALAFSEHLKTFRPKQTVLEADGEAGRLKNQQKSSSQFSDVMKKKRTIHEEVIKKVQQQRVRDDMSKLKLCYSHLHMEGDTPEPVLEMRPGKKVTGSKRKLTSFKDDEYFISSIPKNQHLEAGLSVRAEEGFESNRLEAAVLDLGSDDINGLRKQKSTYHWDKRHKKYVKLNNGDRVTASGKVKTEGGVKVKARKTGIYKKWKDQSHSKVSLRGSNDRTGEVQSKERQMKANRMSYVKSKSKKCKFGGKNGKRGGKGRN</sequence>
<protein>
    <submittedName>
        <fullName evidence="3">RNA helicase</fullName>
    </submittedName>
</protein>
<evidence type="ECO:0000313" key="4">
    <source>
        <dbReference type="Proteomes" id="UP001454036"/>
    </source>
</evidence>
<accession>A0AAV3P3U9</accession>
<dbReference type="GO" id="GO:0005634">
    <property type="term" value="C:nucleus"/>
    <property type="evidence" value="ECO:0007669"/>
    <property type="project" value="InterPro"/>
</dbReference>
<dbReference type="GO" id="GO:0003724">
    <property type="term" value="F:RNA helicase activity"/>
    <property type="evidence" value="ECO:0007669"/>
    <property type="project" value="InterPro"/>
</dbReference>
<dbReference type="GO" id="GO:0005524">
    <property type="term" value="F:ATP binding"/>
    <property type="evidence" value="ECO:0007669"/>
    <property type="project" value="InterPro"/>
</dbReference>
<dbReference type="AlphaFoldDB" id="A0AAV3P3U9"/>
<evidence type="ECO:0000259" key="2">
    <source>
        <dbReference type="SMART" id="SM01123"/>
    </source>
</evidence>
<gene>
    <name evidence="3" type="ORF">LIER_05980</name>
</gene>
<dbReference type="GO" id="GO:0003723">
    <property type="term" value="F:RNA binding"/>
    <property type="evidence" value="ECO:0007669"/>
    <property type="project" value="InterPro"/>
</dbReference>
<reference evidence="3 4" key="1">
    <citation type="submission" date="2024-01" db="EMBL/GenBank/DDBJ databases">
        <title>The complete chloroplast genome sequence of Lithospermum erythrorhizon: insights into the phylogenetic relationship among Boraginaceae species and the maternal lineages of purple gromwells.</title>
        <authorList>
            <person name="Okada T."/>
            <person name="Watanabe K."/>
        </authorList>
    </citation>
    <scope>NUCLEOTIDE SEQUENCE [LARGE SCALE GENOMIC DNA]</scope>
</reference>
<keyword evidence="4" id="KW-1185">Reference proteome</keyword>
<dbReference type="SMART" id="SM01123">
    <property type="entry name" value="DBP10CT"/>
    <property type="match status" value="1"/>
</dbReference>
<name>A0AAV3P3U9_LITER</name>
<organism evidence="3 4">
    <name type="scientific">Lithospermum erythrorhizon</name>
    <name type="common">Purple gromwell</name>
    <name type="synonym">Lithospermum officinale var. erythrorhizon</name>
    <dbReference type="NCBI Taxonomy" id="34254"/>
    <lineage>
        <taxon>Eukaryota</taxon>
        <taxon>Viridiplantae</taxon>
        <taxon>Streptophyta</taxon>
        <taxon>Embryophyta</taxon>
        <taxon>Tracheophyta</taxon>
        <taxon>Spermatophyta</taxon>
        <taxon>Magnoliopsida</taxon>
        <taxon>eudicotyledons</taxon>
        <taxon>Gunneridae</taxon>
        <taxon>Pentapetalae</taxon>
        <taxon>asterids</taxon>
        <taxon>lamiids</taxon>
        <taxon>Boraginales</taxon>
        <taxon>Boraginaceae</taxon>
        <taxon>Boraginoideae</taxon>
        <taxon>Lithospermeae</taxon>
        <taxon>Lithospermum</taxon>
    </lineage>
</organism>
<evidence type="ECO:0000313" key="3">
    <source>
        <dbReference type="EMBL" id="GAA0145903.1"/>
    </source>
</evidence>
<feature type="compositionally biased region" description="Basic and acidic residues" evidence="1">
    <location>
        <begin position="305"/>
        <end position="319"/>
    </location>
</feature>
<comment type="caution">
    <text evidence="3">The sequence shown here is derived from an EMBL/GenBank/DDBJ whole genome shotgun (WGS) entry which is preliminary data.</text>
</comment>
<proteinExistence type="predicted"/>
<dbReference type="Proteomes" id="UP001454036">
    <property type="component" value="Unassembled WGS sequence"/>
</dbReference>
<evidence type="ECO:0000256" key="1">
    <source>
        <dbReference type="SAM" id="MobiDB-lite"/>
    </source>
</evidence>
<keyword evidence="3" id="KW-0547">Nucleotide-binding</keyword>
<dbReference type="EMBL" id="BAABME010000847">
    <property type="protein sequence ID" value="GAA0145903.1"/>
    <property type="molecule type" value="Genomic_DNA"/>
</dbReference>
<dbReference type="InterPro" id="IPR012541">
    <property type="entry name" value="DBP10_C"/>
</dbReference>
<feature type="region of interest" description="Disordered" evidence="1">
    <location>
        <begin position="292"/>
        <end position="349"/>
    </location>
</feature>
<keyword evidence="3" id="KW-0347">Helicase</keyword>
<dbReference type="Pfam" id="PF08147">
    <property type="entry name" value="DBP10CT"/>
    <property type="match status" value="1"/>
</dbReference>
<keyword evidence="3" id="KW-0067">ATP-binding</keyword>
<keyword evidence="3" id="KW-0378">Hydrolase</keyword>
<feature type="domain" description="DBP10 C-terminal" evidence="2">
    <location>
        <begin position="233"/>
        <end position="295"/>
    </location>
</feature>